<proteinExistence type="predicted"/>
<name>A0AAV5AFN5_9AGAM</name>
<comment type="caution">
    <text evidence="2">The sequence shown here is derived from an EMBL/GenBank/DDBJ whole genome shotgun (WGS) entry which is preliminary data.</text>
</comment>
<reference evidence="2" key="1">
    <citation type="submission" date="2021-10" db="EMBL/GenBank/DDBJ databases">
        <title>De novo Genome Assembly of Clathrus columnatus (Basidiomycota, Fungi) Using Illumina and Nanopore Sequence Data.</title>
        <authorList>
            <person name="Ogiso-Tanaka E."/>
            <person name="Itagaki H."/>
            <person name="Hosoya T."/>
            <person name="Hosaka K."/>
        </authorList>
    </citation>
    <scope>NUCLEOTIDE SEQUENCE</scope>
    <source>
        <strain evidence="2">MO-923</strain>
    </source>
</reference>
<evidence type="ECO:0000313" key="3">
    <source>
        <dbReference type="Proteomes" id="UP001050691"/>
    </source>
</evidence>
<feature type="region of interest" description="Disordered" evidence="1">
    <location>
        <begin position="74"/>
        <end position="93"/>
    </location>
</feature>
<sequence>MSPSVEVSYNLHPPAPAQPPEGLRENVVHNFPIEVAEGGSSKSYYEGLQRALIEAKDVLGKELTAWRNAVGSLEKDKELQANNEGDEEDESINDGNISKWYVKCAIDKSKIKLYRLFQNIKS</sequence>
<evidence type="ECO:0000313" key="2">
    <source>
        <dbReference type="EMBL" id="GJJ13110.1"/>
    </source>
</evidence>
<organism evidence="2 3">
    <name type="scientific">Clathrus columnatus</name>
    <dbReference type="NCBI Taxonomy" id="1419009"/>
    <lineage>
        <taxon>Eukaryota</taxon>
        <taxon>Fungi</taxon>
        <taxon>Dikarya</taxon>
        <taxon>Basidiomycota</taxon>
        <taxon>Agaricomycotina</taxon>
        <taxon>Agaricomycetes</taxon>
        <taxon>Phallomycetidae</taxon>
        <taxon>Phallales</taxon>
        <taxon>Clathraceae</taxon>
        <taxon>Clathrus</taxon>
    </lineage>
</organism>
<protein>
    <submittedName>
        <fullName evidence="2">Uncharacterized protein</fullName>
    </submittedName>
</protein>
<feature type="region of interest" description="Disordered" evidence="1">
    <location>
        <begin position="1"/>
        <end position="23"/>
    </location>
</feature>
<evidence type="ECO:0000256" key="1">
    <source>
        <dbReference type="SAM" id="MobiDB-lite"/>
    </source>
</evidence>
<dbReference type="EMBL" id="BPWL01000008">
    <property type="protein sequence ID" value="GJJ13110.1"/>
    <property type="molecule type" value="Genomic_DNA"/>
</dbReference>
<dbReference type="AlphaFoldDB" id="A0AAV5AFN5"/>
<keyword evidence="3" id="KW-1185">Reference proteome</keyword>
<gene>
    <name evidence="2" type="ORF">Clacol_007360</name>
</gene>
<dbReference type="Proteomes" id="UP001050691">
    <property type="component" value="Unassembled WGS sequence"/>
</dbReference>
<accession>A0AAV5AFN5</accession>